<proteinExistence type="predicted"/>
<protein>
    <submittedName>
        <fullName evidence="1">Uncharacterized protein</fullName>
    </submittedName>
</protein>
<name>A0ABW2B406_9RHOB</name>
<evidence type="ECO:0000313" key="1">
    <source>
        <dbReference type="EMBL" id="MFC6760450.1"/>
    </source>
</evidence>
<accession>A0ABW2B406</accession>
<sequence>MQVATPKAGNDGKTKKRIGLEKQASDLEVAFSDETTDDDLVAAIKAKKAAAK</sequence>
<evidence type="ECO:0000313" key="2">
    <source>
        <dbReference type="Proteomes" id="UP001596353"/>
    </source>
</evidence>
<dbReference type="EMBL" id="JBHSWG010000001">
    <property type="protein sequence ID" value="MFC6760450.1"/>
    <property type="molecule type" value="Genomic_DNA"/>
</dbReference>
<comment type="caution">
    <text evidence="1">The sequence shown here is derived from an EMBL/GenBank/DDBJ whole genome shotgun (WGS) entry which is preliminary data.</text>
</comment>
<keyword evidence="2" id="KW-1185">Reference proteome</keyword>
<reference evidence="2" key="1">
    <citation type="journal article" date="2019" name="Int. J. Syst. Evol. Microbiol.">
        <title>The Global Catalogue of Microorganisms (GCM) 10K type strain sequencing project: providing services to taxonomists for standard genome sequencing and annotation.</title>
        <authorList>
            <consortium name="The Broad Institute Genomics Platform"/>
            <consortium name="The Broad Institute Genome Sequencing Center for Infectious Disease"/>
            <person name="Wu L."/>
            <person name="Ma J."/>
        </authorList>
    </citation>
    <scope>NUCLEOTIDE SEQUENCE [LARGE SCALE GENOMIC DNA]</scope>
    <source>
        <strain evidence="2">CCUG 66188</strain>
    </source>
</reference>
<dbReference type="Proteomes" id="UP001596353">
    <property type="component" value="Unassembled WGS sequence"/>
</dbReference>
<gene>
    <name evidence="1" type="ORF">ACFQFQ_14635</name>
</gene>
<organism evidence="1 2">
    <name type="scientific">Sulfitobacter porphyrae</name>
    <dbReference type="NCBI Taxonomy" id="1246864"/>
    <lineage>
        <taxon>Bacteria</taxon>
        <taxon>Pseudomonadati</taxon>
        <taxon>Pseudomonadota</taxon>
        <taxon>Alphaproteobacteria</taxon>
        <taxon>Rhodobacterales</taxon>
        <taxon>Roseobacteraceae</taxon>
        <taxon>Sulfitobacter</taxon>
    </lineage>
</organism>